<sequence length="245" mass="27664">GTMSTAEVIEEPEADYREIPEGELPPAYEKPNGDADWRKFWARQKEKGLTTDDVHRILEIRTLKDDWLEQGRTLEEAEGFINNTLAQEAKKPGAKAKSQAGWPAFWERAKQLGISQALIYEMLGVTSVKEWTDQGKTIDDAIKVITGKITPEKIKQQSAAEAVEGTEEQEGAIAGEGFHIDLSWLTESQQALKWSDDTCKTFLVSKYKVSPQGTLPEVINRLTREQAEDFVNEINKKLEKQKPLF</sequence>
<accession>X1G297</accession>
<protein>
    <submittedName>
        <fullName evidence="2">Uncharacterized protein</fullName>
    </submittedName>
</protein>
<reference evidence="2" key="1">
    <citation type="journal article" date="2014" name="Front. Microbiol.">
        <title>High frequency of phylogenetically diverse reductive dehalogenase-homologous genes in deep subseafloor sedimentary metagenomes.</title>
        <authorList>
            <person name="Kawai M."/>
            <person name="Futagami T."/>
            <person name="Toyoda A."/>
            <person name="Takaki Y."/>
            <person name="Nishi S."/>
            <person name="Hori S."/>
            <person name="Arai W."/>
            <person name="Tsubouchi T."/>
            <person name="Morono Y."/>
            <person name="Uchiyama I."/>
            <person name="Ito T."/>
            <person name="Fujiyama A."/>
            <person name="Inagaki F."/>
            <person name="Takami H."/>
        </authorList>
    </citation>
    <scope>NUCLEOTIDE SEQUENCE</scope>
    <source>
        <strain evidence="2">Expedition CK06-06</strain>
    </source>
</reference>
<feature type="region of interest" description="Disordered" evidence="1">
    <location>
        <begin position="1"/>
        <end position="33"/>
    </location>
</feature>
<evidence type="ECO:0000313" key="2">
    <source>
        <dbReference type="EMBL" id="GAH52001.1"/>
    </source>
</evidence>
<dbReference type="AlphaFoldDB" id="X1G297"/>
<evidence type="ECO:0000256" key="1">
    <source>
        <dbReference type="SAM" id="MobiDB-lite"/>
    </source>
</evidence>
<organism evidence="2">
    <name type="scientific">marine sediment metagenome</name>
    <dbReference type="NCBI Taxonomy" id="412755"/>
    <lineage>
        <taxon>unclassified sequences</taxon>
        <taxon>metagenomes</taxon>
        <taxon>ecological metagenomes</taxon>
    </lineage>
</organism>
<feature type="non-terminal residue" evidence="2">
    <location>
        <position position="1"/>
    </location>
</feature>
<gene>
    <name evidence="2" type="ORF">S03H2_29886</name>
</gene>
<proteinExistence type="predicted"/>
<name>X1G297_9ZZZZ</name>
<dbReference type="EMBL" id="BARU01018058">
    <property type="protein sequence ID" value="GAH52001.1"/>
    <property type="molecule type" value="Genomic_DNA"/>
</dbReference>
<comment type="caution">
    <text evidence="2">The sequence shown here is derived from an EMBL/GenBank/DDBJ whole genome shotgun (WGS) entry which is preliminary data.</text>
</comment>